<evidence type="ECO:0000256" key="2">
    <source>
        <dbReference type="ARBA" id="ARBA00022801"/>
    </source>
</evidence>
<keyword evidence="6" id="KW-1185">Reference proteome</keyword>
<dbReference type="Gene3D" id="3.40.1440.10">
    <property type="entry name" value="GIY-YIG endonuclease"/>
    <property type="match status" value="1"/>
</dbReference>
<feature type="region of interest" description="Disordered" evidence="3">
    <location>
        <begin position="257"/>
        <end position="287"/>
    </location>
</feature>
<protein>
    <submittedName>
        <fullName evidence="5">GIY-YIG nuclease family protein</fullName>
    </submittedName>
</protein>
<keyword evidence="1" id="KW-0479">Metal-binding</keyword>
<dbReference type="EMBL" id="JAMFLX010000026">
    <property type="protein sequence ID" value="MCL6271474.1"/>
    <property type="molecule type" value="Genomic_DNA"/>
</dbReference>
<evidence type="ECO:0000313" key="6">
    <source>
        <dbReference type="Proteomes" id="UP001203338"/>
    </source>
</evidence>
<name>A0ABT0PJ98_9GAMM</name>
<dbReference type="SUPFAM" id="SSF82771">
    <property type="entry name" value="GIY-YIG endonuclease"/>
    <property type="match status" value="1"/>
</dbReference>
<reference evidence="5 6" key="1">
    <citation type="submission" date="2022-05" db="EMBL/GenBank/DDBJ databases">
        <authorList>
            <person name="Park J.-S."/>
        </authorList>
    </citation>
    <scope>NUCLEOTIDE SEQUENCE [LARGE SCALE GENOMIC DNA]</scope>
    <source>
        <strain evidence="5 6">2012CJ34-2</strain>
    </source>
</reference>
<evidence type="ECO:0000313" key="5">
    <source>
        <dbReference type="EMBL" id="MCL6271474.1"/>
    </source>
</evidence>
<feature type="compositionally biased region" description="Basic and acidic residues" evidence="3">
    <location>
        <begin position="273"/>
        <end position="287"/>
    </location>
</feature>
<feature type="domain" description="GIY-YIG" evidence="4">
    <location>
        <begin position="163"/>
        <end position="251"/>
    </location>
</feature>
<gene>
    <name evidence="5" type="ORF">M3P05_16250</name>
</gene>
<dbReference type="Pfam" id="PF01541">
    <property type="entry name" value="GIY-YIG"/>
    <property type="match status" value="1"/>
</dbReference>
<sequence>MNHFETETVKVVGTCYVDSDGLDQNIFFEDITRGSEITLIRNPENEHDSNAIQVHASGKMLGHIPRIIAGERLAHILDSGNEYQASISRKMVRGDNVYFAISLSTFPKSKKTNKEAKKPDTNNLNSNNYNSSKCTKQAIRHSILNIPFSSINNLQEHFKNADKKCGIYCLWSSDHKSYIGQSKDIGRRWRDHYQKLIEGTHENSDLQSAWARAGQNKFRFDVIIETRESELDYYELYYIIEFDTFLHGYNQTPDGLGKFNKPSKIKENSAISSEDKKEDPDQNMENDKRFHYTIPDPYFAYKSRILSTGLGRGIRVWRNKEEYKNTDKPQINEKRINILLDVIIIFLPIFISSVINNSVTREWVICASIIASWRISRAAAITYKKYIDVRL</sequence>
<evidence type="ECO:0000256" key="3">
    <source>
        <dbReference type="SAM" id="MobiDB-lite"/>
    </source>
</evidence>
<organism evidence="5 6">
    <name type="scientific">Parendozoicomonas callyspongiae</name>
    <dbReference type="NCBI Taxonomy" id="2942213"/>
    <lineage>
        <taxon>Bacteria</taxon>
        <taxon>Pseudomonadati</taxon>
        <taxon>Pseudomonadota</taxon>
        <taxon>Gammaproteobacteria</taxon>
        <taxon>Oceanospirillales</taxon>
        <taxon>Endozoicomonadaceae</taxon>
        <taxon>Parendozoicomonas</taxon>
    </lineage>
</organism>
<dbReference type="RefSeq" id="WP_249701089.1">
    <property type="nucleotide sequence ID" value="NZ_JAMFLX010000026.1"/>
</dbReference>
<dbReference type="InterPro" id="IPR000305">
    <property type="entry name" value="GIY-YIG_endonuc"/>
</dbReference>
<dbReference type="Gene3D" id="3.30.70.2330">
    <property type="match status" value="1"/>
</dbReference>
<dbReference type="Pfam" id="PF08797">
    <property type="entry name" value="HIRAN"/>
    <property type="match status" value="1"/>
</dbReference>
<evidence type="ECO:0000256" key="1">
    <source>
        <dbReference type="ARBA" id="ARBA00022723"/>
    </source>
</evidence>
<dbReference type="Proteomes" id="UP001203338">
    <property type="component" value="Unassembled WGS sequence"/>
</dbReference>
<proteinExistence type="predicted"/>
<evidence type="ECO:0000259" key="4">
    <source>
        <dbReference type="PROSITE" id="PS50164"/>
    </source>
</evidence>
<accession>A0ABT0PJ98</accession>
<dbReference type="PROSITE" id="PS50164">
    <property type="entry name" value="GIY_YIG"/>
    <property type="match status" value="1"/>
</dbReference>
<comment type="caution">
    <text evidence="5">The sequence shown here is derived from an EMBL/GenBank/DDBJ whole genome shotgun (WGS) entry which is preliminary data.</text>
</comment>
<dbReference type="InterPro" id="IPR014905">
    <property type="entry name" value="HIRAN"/>
</dbReference>
<feature type="region of interest" description="Disordered" evidence="3">
    <location>
        <begin position="110"/>
        <end position="129"/>
    </location>
</feature>
<dbReference type="SMART" id="SM00465">
    <property type="entry name" value="GIYc"/>
    <property type="match status" value="1"/>
</dbReference>
<dbReference type="InterPro" id="IPR035901">
    <property type="entry name" value="GIY-YIG_endonuc_sf"/>
</dbReference>
<dbReference type="SMART" id="SM00910">
    <property type="entry name" value="HIRAN"/>
    <property type="match status" value="1"/>
</dbReference>
<keyword evidence="2" id="KW-0378">Hydrolase</keyword>